<gene>
    <name evidence="1" type="ORF">METZ01_LOCUS418163</name>
</gene>
<feature type="non-terminal residue" evidence="1">
    <location>
        <position position="1"/>
    </location>
</feature>
<organism evidence="1">
    <name type="scientific">marine metagenome</name>
    <dbReference type="NCBI Taxonomy" id="408172"/>
    <lineage>
        <taxon>unclassified sequences</taxon>
        <taxon>metagenomes</taxon>
        <taxon>ecological metagenomes</taxon>
    </lineage>
</organism>
<dbReference type="EMBL" id="UINC01164451">
    <property type="protein sequence ID" value="SVD65309.1"/>
    <property type="molecule type" value="Genomic_DNA"/>
</dbReference>
<proteinExistence type="predicted"/>
<reference evidence="1" key="1">
    <citation type="submission" date="2018-05" db="EMBL/GenBank/DDBJ databases">
        <authorList>
            <person name="Lanie J.A."/>
            <person name="Ng W.-L."/>
            <person name="Kazmierczak K.M."/>
            <person name="Andrzejewski T.M."/>
            <person name="Davidsen T.M."/>
            <person name="Wayne K.J."/>
            <person name="Tettelin H."/>
            <person name="Glass J.I."/>
            <person name="Rusch D."/>
            <person name="Podicherti R."/>
            <person name="Tsui H.-C.T."/>
            <person name="Winkler M.E."/>
        </authorList>
    </citation>
    <scope>NUCLEOTIDE SEQUENCE</scope>
</reference>
<name>A0A382X387_9ZZZZ</name>
<evidence type="ECO:0000313" key="1">
    <source>
        <dbReference type="EMBL" id="SVD65309.1"/>
    </source>
</evidence>
<sequence length="51" mass="5599">QLLQENKVIKISGGIGKDGKFFVYKSRLKTISAMFDGDTVSLTVTPNPNLQ</sequence>
<protein>
    <submittedName>
        <fullName evidence="1">Uncharacterized protein</fullName>
    </submittedName>
</protein>
<accession>A0A382X387</accession>
<dbReference type="AlphaFoldDB" id="A0A382X387"/>